<feature type="active site" description="Nucleophile" evidence="8">
    <location>
        <position position="84"/>
    </location>
</feature>
<keyword evidence="6 8" id="KW-0067">ATP-binding</keyword>
<dbReference type="Proteomes" id="UP000811399">
    <property type="component" value="Unassembled WGS sequence"/>
</dbReference>
<evidence type="ECO:0000256" key="7">
    <source>
        <dbReference type="ARBA" id="ARBA00022962"/>
    </source>
</evidence>
<dbReference type="PANTHER" id="PTHR47552">
    <property type="entry name" value="PHOSPHORIBOSYLFORMYLGLYCINAMIDINE SYNTHASE SUBUNIT PURQ"/>
    <property type="match status" value="1"/>
</dbReference>
<feature type="active site" evidence="8">
    <location>
        <position position="192"/>
    </location>
</feature>
<dbReference type="PANTHER" id="PTHR47552:SF1">
    <property type="entry name" value="PHOSPHORIBOSYLFORMYLGLYCINAMIDINE SYNTHASE SUBUNIT PURQ"/>
    <property type="match status" value="1"/>
</dbReference>
<keyword evidence="7 8" id="KW-0315">Glutamine amidotransferase</keyword>
<dbReference type="NCBIfam" id="NF002957">
    <property type="entry name" value="PRK03619.1"/>
    <property type="match status" value="1"/>
</dbReference>
<comment type="subcellular location">
    <subcellularLocation>
        <location evidence="8">Cytoplasm</location>
    </subcellularLocation>
</comment>
<name>A0A2G4R706_9BACT</name>
<evidence type="ECO:0000313" key="11">
    <source>
        <dbReference type="Proteomes" id="UP000237472"/>
    </source>
</evidence>
<comment type="caution">
    <text evidence="10">The sequence shown here is derived from an EMBL/GenBank/DDBJ whole genome shotgun (WGS) entry which is preliminary data.</text>
</comment>
<comment type="function">
    <text evidence="8">Part of the phosphoribosylformylglycinamidine synthase complex involved in the purines biosynthetic pathway. Catalyzes the ATP-dependent conversion of formylglycinamide ribonucleotide (FGAR) and glutamine to yield formylglycinamidine ribonucleotide (FGAM) and glutamate. The FGAM synthase complex is composed of three subunits. PurQ produces an ammonia molecule by converting glutamine to glutamate. PurL transfers the ammonia molecule to FGAR to form FGAM in an ATP-dependent manner. PurS interacts with PurQ and PurL and is thought to assist in the transfer of the ammonia molecule from PurQ to PurL.</text>
</comment>
<keyword evidence="3 8" id="KW-0547">Nucleotide-binding</keyword>
<evidence type="ECO:0000256" key="4">
    <source>
        <dbReference type="ARBA" id="ARBA00022755"/>
    </source>
</evidence>
<dbReference type="SMART" id="SM01211">
    <property type="entry name" value="GATase_5"/>
    <property type="match status" value="1"/>
</dbReference>
<dbReference type="Pfam" id="PF13507">
    <property type="entry name" value="GATase_5"/>
    <property type="match status" value="1"/>
</dbReference>
<evidence type="ECO:0000256" key="6">
    <source>
        <dbReference type="ARBA" id="ARBA00022840"/>
    </source>
</evidence>
<dbReference type="HAMAP" id="MF_00421">
    <property type="entry name" value="PurQ"/>
    <property type="match status" value="1"/>
</dbReference>
<reference evidence="10" key="2">
    <citation type="submission" date="2015-06" db="EMBL/GenBank/DDBJ databases">
        <authorList>
            <person name="Hoefler B.C."/>
            <person name="Straight P.D."/>
        </authorList>
    </citation>
    <scope>NUCLEOTIDE SEQUENCE [LARGE SCALE GENOMIC DNA]</scope>
    <source>
        <strain evidence="10">73/13</strain>
    </source>
</reference>
<comment type="catalytic activity">
    <reaction evidence="8">
        <text>L-glutamine + H2O = L-glutamate + NH4(+)</text>
        <dbReference type="Rhea" id="RHEA:15889"/>
        <dbReference type="ChEBI" id="CHEBI:15377"/>
        <dbReference type="ChEBI" id="CHEBI:28938"/>
        <dbReference type="ChEBI" id="CHEBI:29985"/>
        <dbReference type="ChEBI" id="CHEBI:58359"/>
        <dbReference type="EC" id="3.5.1.2"/>
    </reaction>
</comment>
<comment type="catalytic activity">
    <reaction evidence="8">
        <text>N(2)-formyl-N(1)-(5-phospho-beta-D-ribosyl)glycinamide + L-glutamine + ATP + H2O = 2-formamido-N(1)-(5-O-phospho-beta-D-ribosyl)acetamidine + L-glutamate + ADP + phosphate + H(+)</text>
        <dbReference type="Rhea" id="RHEA:17129"/>
        <dbReference type="ChEBI" id="CHEBI:15377"/>
        <dbReference type="ChEBI" id="CHEBI:15378"/>
        <dbReference type="ChEBI" id="CHEBI:29985"/>
        <dbReference type="ChEBI" id="CHEBI:30616"/>
        <dbReference type="ChEBI" id="CHEBI:43474"/>
        <dbReference type="ChEBI" id="CHEBI:58359"/>
        <dbReference type="ChEBI" id="CHEBI:147286"/>
        <dbReference type="ChEBI" id="CHEBI:147287"/>
        <dbReference type="ChEBI" id="CHEBI:456216"/>
        <dbReference type="EC" id="6.3.5.3"/>
    </reaction>
</comment>
<comment type="pathway">
    <text evidence="8">Purine metabolism; IMP biosynthesis via de novo pathway; 5-amino-1-(5-phospho-D-ribosyl)imidazole from N(2)-formyl-N(1)-(5-phospho-D-ribosyl)glycinamide: step 1/2.</text>
</comment>
<keyword evidence="2 8" id="KW-0436">Ligase</keyword>
<evidence type="ECO:0000256" key="5">
    <source>
        <dbReference type="ARBA" id="ARBA00022801"/>
    </source>
</evidence>
<sequence>MKVAIIRFLGTNCEFDTQYAFEKIGAKVQLIWHEEREFEADLVVLPGGFSYGDYLRCAAIAKLAPAMQGVLKHAKKGGFILGICNGFQILLEAGLLKGAMKHNENLSFISKNQTLRVISNDNAFLKKLNKNELITLPIAHGEGNYYADEATLKYLEDKDLITLKYENNPNGSCDNIAGICDETRKIFGLMPHPERACEKLLGNDVGLKMFEGFLS</sequence>
<dbReference type="OrthoDB" id="9804441at2"/>
<evidence type="ECO:0000313" key="12">
    <source>
        <dbReference type="Proteomes" id="UP000811399"/>
    </source>
</evidence>
<dbReference type="GO" id="GO:0005737">
    <property type="term" value="C:cytoplasm"/>
    <property type="evidence" value="ECO:0007669"/>
    <property type="project" value="UniProtKB-SubCell"/>
</dbReference>
<evidence type="ECO:0000313" key="10">
    <source>
        <dbReference type="EMBL" id="PHY91585.1"/>
    </source>
</evidence>
<dbReference type="AlphaFoldDB" id="A0A2G4R706"/>
<keyword evidence="1 8" id="KW-0963">Cytoplasm</keyword>
<dbReference type="GO" id="GO:0004642">
    <property type="term" value="F:phosphoribosylformylglycinamidine synthase activity"/>
    <property type="evidence" value="ECO:0007669"/>
    <property type="project" value="UniProtKB-UniRule"/>
</dbReference>
<dbReference type="EMBL" id="VJYU01000001">
    <property type="protein sequence ID" value="MBS4240223.1"/>
    <property type="molecule type" value="Genomic_DNA"/>
</dbReference>
<dbReference type="EC" id="3.5.1.2" evidence="8"/>
<accession>A0A2G4R706</accession>
<evidence type="ECO:0000256" key="8">
    <source>
        <dbReference type="HAMAP-Rule" id="MF_00421"/>
    </source>
</evidence>
<dbReference type="GO" id="GO:0004359">
    <property type="term" value="F:glutaminase activity"/>
    <property type="evidence" value="ECO:0007669"/>
    <property type="project" value="UniProtKB-EC"/>
</dbReference>
<dbReference type="InterPro" id="IPR029062">
    <property type="entry name" value="Class_I_gatase-like"/>
</dbReference>
<evidence type="ECO:0000313" key="9">
    <source>
        <dbReference type="EMBL" id="MBS4240223.1"/>
    </source>
</evidence>
<dbReference type="CDD" id="cd01740">
    <property type="entry name" value="GATase1_FGAR_AT"/>
    <property type="match status" value="1"/>
</dbReference>
<dbReference type="Gene3D" id="3.40.50.880">
    <property type="match status" value="1"/>
</dbReference>
<feature type="active site" evidence="8">
    <location>
        <position position="194"/>
    </location>
</feature>
<reference evidence="9" key="3">
    <citation type="submission" date="2019-07" db="EMBL/GenBank/DDBJ databases">
        <authorList>
            <person name="Miller W.G."/>
        </authorList>
    </citation>
    <scope>NUCLEOTIDE SEQUENCE</scope>
    <source>
        <strain evidence="9">52/13</strain>
    </source>
</reference>
<dbReference type="PIRSF" id="PIRSF001586">
    <property type="entry name" value="FGAM_synth_I"/>
    <property type="match status" value="1"/>
</dbReference>
<evidence type="ECO:0000256" key="2">
    <source>
        <dbReference type="ARBA" id="ARBA00022598"/>
    </source>
</evidence>
<keyword evidence="12" id="KW-1185">Reference proteome</keyword>
<reference evidence="11" key="1">
    <citation type="submission" date="2015-06" db="EMBL/GenBank/DDBJ databases">
        <authorList>
            <person name="Parisi A."/>
            <person name="Chiara M."/>
            <person name="Florio D."/>
            <person name="Miccolupo A."/>
            <person name="Manzari C."/>
            <person name="Mion D."/>
            <person name="Caruso M."/>
            <person name="D'erchia A.M."/>
            <person name="Zanoni R."/>
        </authorList>
    </citation>
    <scope>NUCLEOTIDE SEQUENCE [LARGE SCALE GENOMIC DNA]</scope>
    <source>
        <strain evidence="11">73/13</strain>
    </source>
</reference>
<dbReference type="GO" id="GO:0005524">
    <property type="term" value="F:ATP binding"/>
    <property type="evidence" value="ECO:0007669"/>
    <property type="project" value="UniProtKB-KW"/>
</dbReference>
<dbReference type="EC" id="6.3.5.3" evidence="8"/>
<dbReference type="RefSeq" id="WP_099461130.1">
    <property type="nucleotide sequence ID" value="NZ_CP041617.1"/>
</dbReference>
<dbReference type="InterPro" id="IPR010075">
    <property type="entry name" value="PRibForGlyAmidine_synth_PurQ"/>
</dbReference>
<dbReference type="EMBL" id="LDWY01000026">
    <property type="protein sequence ID" value="PHY91585.1"/>
    <property type="molecule type" value="Genomic_DNA"/>
</dbReference>
<comment type="subunit">
    <text evidence="8">Part of the FGAM synthase complex composed of 1 PurL, 1 PurQ and 2 PurS subunits.</text>
</comment>
<dbReference type="Proteomes" id="UP000237472">
    <property type="component" value="Unassembled WGS sequence"/>
</dbReference>
<reference evidence="9 12" key="4">
    <citation type="journal article" date="2021" name="Syst. Appl. Microbiol.">
        <title>nCampylobacter vulpis sp. nov. isolated from wild red foxes.</title>
        <authorList>
            <person name="Parisi A."/>
            <person name="Chiara M."/>
            <person name="Caffara M."/>
            <person name="Mion D."/>
            <person name="Miller W.G."/>
            <person name="Caruso M."/>
            <person name="Manzari C."/>
            <person name="Florio D."/>
            <person name="Capozzi L."/>
            <person name="D'Erchia A.M."/>
            <person name="Manzulli V."/>
            <person name="Zanoni R.G."/>
        </authorList>
    </citation>
    <scope>NUCLEOTIDE SEQUENCE [LARGE SCALE GENOMIC DNA]</scope>
    <source>
        <strain evidence="9 12">52/13</strain>
    </source>
</reference>
<proteinExistence type="inferred from homology"/>
<keyword evidence="5 8" id="KW-0378">Hydrolase</keyword>
<dbReference type="NCBIfam" id="TIGR01737">
    <property type="entry name" value="FGAM_synth_I"/>
    <property type="match status" value="1"/>
</dbReference>
<dbReference type="GO" id="GO:0006189">
    <property type="term" value="P:'de novo' IMP biosynthetic process"/>
    <property type="evidence" value="ECO:0007669"/>
    <property type="project" value="UniProtKB-UniRule"/>
</dbReference>
<keyword evidence="4 8" id="KW-0658">Purine biosynthesis</keyword>
<organism evidence="10 11">
    <name type="scientific">Campylobacter vulpis</name>
    <dbReference type="NCBI Taxonomy" id="1655500"/>
    <lineage>
        <taxon>Bacteria</taxon>
        <taxon>Pseudomonadati</taxon>
        <taxon>Campylobacterota</taxon>
        <taxon>Epsilonproteobacteria</taxon>
        <taxon>Campylobacterales</taxon>
        <taxon>Campylobacteraceae</taxon>
        <taxon>Campylobacter</taxon>
    </lineage>
</organism>
<dbReference type="GeneID" id="77267101"/>
<dbReference type="SUPFAM" id="SSF52317">
    <property type="entry name" value="Class I glutamine amidotransferase-like"/>
    <property type="match status" value="1"/>
</dbReference>
<protein>
    <recommendedName>
        <fullName evidence="8">Phosphoribosylformylglycinamidine synthase subunit PurQ</fullName>
        <shortName evidence="8">FGAM synthase</shortName>
        <ecNumber evidence="8">6.3.5.3</ecNumber>
    </recommendedName>
    <alternativeName>
        <fullName evidence="8">Formylglycinamide ribonucleotide amidotransferase subunit I</fullName>
        <shortName evidence="8">FGAR amidotransferase I</shortName>
        <shortName evidence="8">FGAR-AT I</shortName>
    </alternativeName>
    <alternativeName>
        <fullName evidence="8">Glutaminase PurQ</fullName>
        <ecNumber evidence="8">3.5.1.2</ecNumber>
    </alternativeName>
    <alternativeName>
        <fullName evidence="8">Phosphoribosylformylglycinamidine synthase subunit I</fullName>
    </alternativeName>
</protein>
<evidence type="ECO:0000256" key="3">
    <source>
        <dbReference type="ARBA" id="ARBA00022741"/>
    </source>
</evidence>
<dbReference type="PROSITE" id="PS51273">
    <property type="entry name" value="GATASE_TYPE_1"/>
    <property type="match status" value="1"/>
</dbReference>
<dbReference type="UniPathway" id="UPA00074">
    <property type="reaction ID" value="UER00128"/>
</dbReference>
<evidence type="ECO:0000256" key="1">
    <source>
        <dbReference type="ARBA" id="ARBA00022490"/>
    </source>
</evidence>
<gene>
    <name evidence="8 9" type="primary">purQ</name>
    <name evidence="10" type="ORF">AA994_02200</name>
    <name evidence="9" type="ORF">CVU5213_00490</name>
</gene>